<protein>
    <recommendedName>
        <fullName evidence="5">CCHC-type domain-containing protein</fullName>
    </recommendedName>
</protein>
<dbReference type="SUPFAM" id="SSF57756">
    <property type="entry name" value="Retrovirus zinc finger-like domains"/>
    <property type="match status" value="1"/>
</dbReference>
<keyword evidence="7" id="KW-1185">Reference proteome</keyword>
<keyword evidence="4" id="KW-0378">Hydrolase</keyword>
<dbReference type="SUPFAM" id="SSF50630">
    <property type="entry name" value="Acid proteases"/>
    <property type="match status" value="1"/>
</dbReference>
<dbReference type="InterPro" id="IPR050951">
    <property type="entry name" value="Retrovirus_Pol_polyprotein"/>
</dbReference>
<feature type="domain" description="CCHC-type" evidence="5">
    <location>
        <begin position="115"/>
        <end position="131"/>
    </location>
</feature>
<organism evidence="6 7">
    <name type="scientific">Dryococelus australis</name>
    <dbReference type="NCBI Taxonomy" id="614101"/>
    <lineage>
        <taxon>Eukaryota</taxon>
        <taxon>Metazoa</taxon>
        <taxon>Ecdysozoa</taxon>
        <taxon>Arthropoda</taxon>
        <taxon>Hexapoda</taxon>
        <taxon>Insecta</taxon>
        <taxon>Pterygota</taxon>
        <taxon>Neoptera</taxon>
        <taxon>Polyneoptera</taxon>
        <taxon>Phasmatodea</taxon>
        <taxon>Verophasmatodea</taxon>
        <taxon>Anareolatae</taxon>
        <taxon>Phasmatidae</taxon>
        <taxon>Eurycanthinae</taxon>
        <taxon>Dryococelus</taxon>
    </lineage>
</organism>
<evidence type="ECO:0000256" key="1">
    <source>
        <dbReference type="ARBA" id="ARBA00022679"/>
    </source>
</evidence>
<dbReference type="InterPro" id="IPR036875">
    <property type="entry name" value="Znf_CCHC_sf"/>
</dbReference>
<dbReference type="SMART" id="SM00343">
    <property type="entry name" value="ZnF_C2HC"/>
    <property type="match status" value="2"/>
</dbReference>
<evidence type="ECO:0000256" key="4">
    <source>
        <dbReference type="ARBA" id="ARBA00022759"/>
    </source>
</evidence>
<proteinExistence type="predicted"/>
<sequence length="282" mass="31194">MFCIHQSQTTTELKRLSKGSNFLDFEKQLLIRFVCGVKYERLQHQLLAELELALDKAVKLSFEAANNNVETIIAAQNETKQICGCNNVCAQSCDYVNCKKENKSKANALENTDITCFGCGVVGHKAPGCLYINIICSKCHKLGHLKRLCRSANGGKAGDSEVYCTDESLARPGSKVNVEEHYKGLYGVNTARQTKPYRVHIQQNGKSHEFEVDSGAALTIVDHKVFERLWPNVNDQSKLTPCVVNFALWGGKRVHEHGHALVTLGYKGKHCVKDIVVANSAG</sequence>
<dbReference type="EMBL" id="JARBHB010000011">
    <property type="protein sequence ID" value="KAJ8872372.1"/>
    <property type="molecule type" value="Genomic_DNA"/>
</dbReference>
<comment type="caution">
    <text evidence="6">The sequence shown here is derived from an EMBL/GenBank/DDBJ whole genome shotgun (WGS) entry which is preliminary data.</text>
</comment>
<reference evidence="6 7" key="1">
    <citation type="submission" date="2023-02" db="EMBL/GenBank/DDBJ databases">
        <title>LHISI_Scaffold_Assembly.</title>
        <authorList>
            <person name="Stuart O.P."/>
            <person name="Cleave R."/>
            <person name="Magrath M.J.L."/>
            <person name="Mikheyev A.S."/>
        </authorList>
    </citation>
    <scope>NUCLEOTIDE SEQUENCE [LARGE SCALE GENOMIC DNA]</scope>
    <source>
        <strain evidence="6">Daus_M_001</strain>
        <tissue evidence="6">Leg muscle</tissue>
    </source>
</reference>
<evidence type="ECO:0000256" key="2">
    <source>
        <dbReference type="ARBA" id="ARBA00022695"/>
    </source>
</evidence>
<evidence type="ECO:0000313" key="6">
    <source>
        <dbReference type="EMBL" id="KAJ8872372.1"/>
    </source>
</evidence>
<keyword evidence="3" id="KW-0540">Nuclease</keyword>
<gene>
    <name evidence="6" type="ORF">PR048_025976</name>
</gene>
<dbReference type="InterPro" id="IPR001878">
    <property type="entry name" value="Znf_CCHC"/>
</dbReference>
<keyword evidence="1" id="KW-0808">Transferase</keyword>
<evidence type="ECO:0000313" key="7">
    <source>
        <dbReference type="Proteomes" id="UP001159363"/>
    </source>
</evidence>
<keyword evidence="2" id="KW-0548">Nucleotidyltransferase</keyword>
<dbReference type="PANTHER" id="PTHR37984:SF5">
    <property type="entry name" value="PROTEIN NYNRIN-LIKE"/>
    <property type="match status" value="1"/>
</dbReference>
<name>A0ABQ9GK24_9NEOP</name>
<dbReference type="Proteomes" id="UP001159363">
    <property type="component" value="Chromosome 10"/>
</dbReference>
<keyword evidence="4" id="KW-0255">Endonuclease</keyword>
<dbReference type="InterPro" id="IPR021109">
    <property type="entry name" value="Peptidase_aspartic_dom_sf"/>
</dbReference>
<evidence type="ECO:0000259" key="5">
    <source>
        <dbReference type="SMART" id="SM00343"/>
    </source>
</evidence>
<evidence type="ECO:0000256" key="3">
    <source>
        <dbReference type="ARBA" id="ARBA00022722"/>
    </source>
</evidence>
<dbReference type="PANTHER" id="PTHR37984">
    <property type="entry name" value="PROTEIN CBG26694"/>
    <property type="match status" value="1"/>
</dbReference>
<feature type="domain" description="CCHC-type" evidence="5">
    <location>
        <begin position="135"/>
        <end position="151"/>
    </location>
</feature>
<dbReference type="Gene3D" id="4.10.60.10">
    <property type="entry name" value="Zinc finger, CCHC-type"/>
    <property type="match status" value="1"/>
</dbReference>
<accession>A0ABQ9GK24</accession>